<dbReference type="PIRSF" id="PIRSF000101">
    <property type="entry name" value="D-lactate_dh"/>
    <property type="match status" value="1"/>
</dbReference>
<dbReference type="Gene3D" id="3.30.70.610">
    <property type="entry name" value="D-lactate dehydrogenase, cap domain, subdomain 1"/>
    <property type="match status" value="2"/>
</dbReference>
<keyword evidence="2 5" id="KW-0285">Flavoprotein</keyword>
<dbReference type="SUPFAM" id="SSF55103">
    <property type="entry name" value="FAD-linked oxidases, C-terminal domain"/>
    <property type="match status" value="1"/>
</dbReference>
<dbReference type="Proteomes" id="UP000332515">
    <property type="component" value="Unassembled WGS sequence"/>
</dbReference>
<feature type="binding site" evidence="5 7">
    <location>
        <position position="153"/>
    </location>
    <ligand>
        <name>FAD</name>
        <dbReference type="ChEBI" id="CHEBI:57692"/>
    </ligand>
</feature>
<dbReference type="Gene3D" id="3.30.465.10">
    <property type="match status" value="1"/>
</dbReference>
<organism evidence="10 11">
    <name type="scientific">Segnochrobactrum spirostomi</name>
    <dbReference type="NCBI Taxonomy" id="2608987"/>
    <lineage>
        <taxon>Bacteria</taxon>
        <taxon>Pseudomonadati</taxon>
        <taxon>Pseudomonadota</taxon>
        <taxon>Alphaproteobacteria</taxon>
        <taxon>Hyphomicrobiales</taxon>
        <taxon>Segnochrobactraceae</taxon>
        <taxon>Segnochrobactrum</taxon>
    </lineage>
</organism>
<dbReference type="GO" id="GO:0071949">
    <property type="term" value="F:FAD binding"/>
    <property type="evidence" value="ECO:0007669"/>
    <property type="project" value="InterPro"/>
</dbReference>
<dbReference type="AlphaFoldDB" id="A0A6A7Y662"/>
<feature type="domain" description="FAD-binding PCMH-type" evidence="9">
    <location>
        <begin position="52"/>
        <end position="283"/>
    </location>
</feature>
<dbReference type="InterPro" id="IPR016169">
    <property type="entry name" value="FAD-bd_PCMH_sub2"/>
</dbReference>
<keyword evidence="5" id="KW-0472">Membrane</keyword>
<dbReference type="GO" id="GO:0006089">
    <property type="term" value="P:lactate metabolic process"/>
    <property type="evidence" value="ECO:0007669"/>
    <property type="project" value="UniProtKB-UniRule"/>
</dbReference>
<dbReference type="InterPro" id="IPR015409">
    <property type="entry name" value="Lactate_DH_C"/>
</dbReference>
<dbReference type="InterPro" id="IPR006094">
    <property type="entry name" value="Oxid_FAD_bind_N"/>
</dbReference>
<dbReference type="Gene3D" id="3.30.1370.20">
    <property type="entry name" value="D-lactate dehydrogenase, cap domain, subdomain 2"/>
    <property type="match status" value="1"/>
</dbReference>
<dbReference type="InterPro" id="IPR016172">
    <property type="entry name" value="D-lactate_DH_C-sub1"/>
</dbReference>
<dbReference type="InterPro" id="IPR012256">
    <property type="entry name" value="D_lactate_DH"/>
</dbReference>
<dbReference type="PROSITE" id="PS51387">
    <property type="entry name" value="FAD_PCMH"/>
    <property type="match status" value="1"/>
</dbReference>
<dbReference type="Gene3D" id="3.30.43.10">
    <property type="entry name" value="Uridine Diphospho-n-acetylenolpyruvylglucosamine Reductase, domain 2"/>
    <property type="match status" value="1"/>
</dbReference>
<evidence type="ECO:0000256" key="2">
    <source>
        <dbReference type="ARBA" id="ARBA00022630"/>
    </source>
</evidence>
<dbReference type="SUPFAM" id="SSF56176">
    <property type="entry name" value="FAD-binding/transporter-associated domain-like"/>
    <property type="match status" value="1"/>
</dbReference>
<evidence type="ECO:0000256" key="7">
    <source>
        <dbReference type="PIRSR" id="PIRSR000101-1"/>
    </source>
</evidence>
<dbReference type="NCBIfam" id="NF008387">
    <property type="entry name" value="PRK11183.1"/>
    <property type="match status" value="1"/>
</dbReference>
<name>A0A6A7Y662_9HYPH</name>
<evidence type="ECO:0000256" key="5">
    <source>
        <dbReference type="HAMAP-Rule" id="MF_02092"/>
    </source>
</evidence>
<keyword evidence="11" id="KW-1185">Reference proteome</keyword>
<feature type="binding site" evidence="5 7">
    <location>
        <begin position="94"/>
        <end position="95"/>
    </location>
    <ligand>
        <name>FAD</name>
        <dbReference type="ChEBI" id="CHEBI:57692"/>
    </ligand>
</feature>
<comment type="catalytic activity">
    <reaction evidence="5 6">
        <text>(R)-lactate + a quinone = a quinol + pyruvate</text>
        <dbReference type="Rhea" id="RHEA:51468"/>
        <dbReference type="ChEBI" id="CHEBI:15361"/>
        <dbReference type="ChEBI" id="CHEBI:16004"/>
        <dbReference type="ChEBI" id="CHEBI:24646"/>
        <dbReference type="ChEBI" id="CHEBI:132124"/>
        <dbReference type="EC" id="1.1.5.12"/>
    </reaction>
</comment>
<feature type="binding site" evidence="5 7">
    <location>
        <position position="160"/>
    </location>
    <ligand>
        <name>FAD</name>
        <dbReference type="ChEBI" id="CHEBI:57692"/>
    </ligand>
</feature>
<protein>
    <recommendedName>
        <fullName evidence="5">Quinone-dependent D-lactate dehydrogenase</fullName>
        <ecNumber evidence="5">1.1.5.12</ecNumber>
    </recommendedName>
    <alternativeName>
        <fullName evidence="5">D-lactate dehydrogenase</fullName>
        <shortName evidence="5">D-LDH</shortName>
    </alternativeName>
</protein>
<feature type="binding site" evidence="7">
    <location>
        <position position="268"/>
    </location>
    <ligand>
        <name>FAD</name>
        <dbReference type="ChEBI" id="CHEBI:57692"/>
    </ligand>
</feature>
<dbReference type="GO" id="GO:0022904">
    <property type="term" value="P:respiratory electron transport chain"/>
    <property type="evidence" value="ECO:0007669"/>
    <property type="project" value="InterPro"/>
</dbReference>
<dbReference type="EC" id="1.1.5.12" evidence="5"/>
<feature type="binding site" evidence="5 7">
    <location>
        <position position="170"/>
    </location>
    <ligand>
        <name>FAD</name>
        <dbReference type="ChEBI" id="CHEBI:57692"/>
    </ligand>
</feature>
<evidence type="ECO:0000259" key="9">
    <source>
        <dbReference type="PROSITE" id="PS51387"/>
    </source>
</evidence>
<dbReference type="PANTHER" id="PTHR43716">
    <property type="entry name" value="D-2-HYDROXYGLUTARATE DEHYDROGENASE, MITOCHONDRIAL"/>
    <property type="match status" value="1"/>
</dbReference>
<dbReference type="GO" id="GO:0031234">
    <property type="term" value="C:extrinsic component of cytoplasmic side of plasma membrane"/>
    <property type="evidence" value="ECO:0007669"/>
    <property type="project" value="UniProtKB-UniRule"/>
</dbReference>
<reference evidence="10 11" key="1">
    <citation type="submission" date="2019-09" db="EMBL/GenBank/DDBJ databases">
        <title>Segnochrobactrum spirostomi gen. nov., sp. nov., isolated from the ciliate Spirostomum cf. yagiui and description of a novel family, Segnochrobactraceae fam. nov. within the order Rhizobiales of the class Alphaproteobacteria.</title>
        <authorList>
            <person name="Akter S."/>
            <person name="Shazib S.U.A."/>
            <person name="Shin M.K."/>
        </authorList>
    </citation>
    <scope>NUCLEOTIDE SEQUENCE [LARGE SCALE GENOMIC DNA]</scope>
    <source>
        <strain evidence="10 11">Sp-1</strain>
    </source>
</reference>
<dbReference type="InterPro" id="IPR016164">
    <property type="entry name" value="FAD-linked_Oxase-like_C"/>
</dbReference>
<evidence type="ECO:0000313" key="11">
    <source>
        <dbReference type="Proteomes" id="UP000332515"/>
    </source>
</evidence>
<dbReference type="InterPro" id="IPR016173">
    <property type="entry name" value="D-lactate_DH_C-sub2"/>
</dbReference>
<dbReference type="GO" id="GO:0102029">
    <property type="term" value="F:D-lactate dehydrogenase (quinone) activity"/>
    <property type="evidence" value="ECO:0007669"/>
    <property type="project" value="UniProtKB-EC"/>
</dbReference>
<dbReference type="InterPro" id="IPR036318">
    <property type="entry name" value="FAD-bd_PCMH-like_sf"/>
</dbReference>
<accession>A0A6A7Y662</accession>
<feature type="binding site" evidence="5 7">
    <location>
        <begin position="86"/>
        <end position="90"/>
    </location>
    <ligand>
        <name>FAD</name>
        <dbReference type="ChEBI" id="CHEBI:57692"/>
    </ligand>
</feature>
<evidence type="ECO:0000256" key="6">
    <source>
        <dbReference type="PIRNR" id="PIRNR000101"/>
    </source>
</evidence>
<dbReference type="InterPro" id="IPR016167">
    <property type="entry name" value="FAD-bd_PCMH_sub1"/>
</dbReference>
<dbReference type="InterPro" id="IPR016166">
    <property type="entry name" value="FAD-bd_PCMH"/>
</dbReference>
<evidence type="ECO:0000313" key="10">
    <source>
        <dbReference type="EMBL" id="MQT13578.1"/>
    </source>
</evidence>
<keyword evidence="5" id="KW-0997">Cell inner membrane</keyword>
<dbReference type="EMBL" id="VWNA01000001">
    <property type="protein sequence ID" value="MQT13578.1"/>
    <property type="molecule type" value="Genomic_DNA"/>
</dbReference>
<dbReference type="GO" id="GO:0004458">
    <property type="term" value="F:D-lactate dehydrogenase (cytochrome) activity"/>
    <property type="evidence" value="ECO:0007669"/>
    <property type="project" value="UniProtKB-UniRule"/>
</dbReference>
<gene>
    <name evidence="5" type="primary">dld</name>
    <name evidence="10" type="ORF">F0357_13205</name>
</gene>
<dbReference type="InterPro" id="IPR051264">
    <property type="entry name" value="FAD-oxidored/transferase_4"/>
</dbReference>
<comment type="subcellular location">
    <subcellularLocation>
        <location evidence="5">Cell inner membrane</location>
        <topology evidence="5">Peripheral membrane protein</topology>
        <orientation evidence="5">Cytoplasmic side</orientation>
    </subcellularLocation>
</comment>
<comment type="similarity">
    <text evidence="5">Belongs to the quinone-dependent D-lactate dehydrogenase family.</text>
</comment>
<keyword evidence="4 5" id="KW-0560">Oxidoreductase</keyword>
<evidence type="ECO:0000256" key="4">
    <source>
        <dbReference type="ARBA" id="ARBA00023002"/>
    </source>
</evidence>
<comment type="caution">
    <text evidence="10">The sequence shown here is derived from an EMBL/GenBank/DDBJ whole genome shotgun (WGS) entry which is preliminary data.</text>
</comment>
<dbReference type="GO" id="GO:0048038">
    <property type="term" value="F:quinone binding"/>
    <property type="evidence" value="ECO:0007669"/>
    <property type="project" value="UniProtKB-KW"/>
</dbReference>
<dbReference type="Pfam" id="PF01565">
    <property type="entry name" value="FAD_binding_4"/>
    <property type="match status" value="1"/>
</dbReference>
<comment type="cofactor">
    <cofactor evidence="1 5 6 7">
        <name>FAD</name>
        <dbReference type="ChEBI" id="CHEBI:57692"/>
    </cofactor>
</comment>
<evidence type="ECO:0000256" key="8">
    <source>
        <dbReference type="SAM" id="MobiDB-lite"/>
    </source>
</evidence>
<keyword evidence="3 5" id="KW-0274">FAD</keyword>
<feature type="region of interest" description="Disordered" evidence="8">
    <location>
        <begin position="218"/>
        <end position="239"/>
    </location>
</feature>
<evidence type="ECO:0000256" key="3">
    <source>
        <dbReference type="ARBA" id="ARBA00022827"/>
    </source>
</evidence>
<proteinExistence type="inferred from homology"/>
<dbReference type="RefSeq" id="WP_153482440.1">
    <property type="nucleotide sequence ID" value="NZ_VWNA01000001.1"/>
</dbReference>
<comment type="function">
    <text evidence="5 6">Catalyzes the oxidation of D-lactate to pyruvate.</text>
</comment>
<dbReference type="Pfam" id="PF09330">
    <property type="entry name" value="Lact-deh-memb"/>
    <property type="match status" value="1"/>
</dbReference>
<dbReference type="PANTHER" id="PTHR43716:SF1">
    <property type="entry name" value="D-2-HYDROXYGLUTARATE DEHYDROGENASE, MITOCHONDRIAL"/>
    <property type="match status" value="1"/>
</dbReference>
<feature type="binding site" evidence="5 7">
    <location>
        <position position="273"/>
    </location>
    <ligand>
        <name>FAD</name>
        <dbReference type="ChEBI" id="CHEBI:57692"/>
    </ligand>
</feature>
<evidence type="ECO:0000256" key="1">
    <source>
        <dbReference type="ARBA" id="ARBA00001974"/>
    </source>
</evidence>
<dbReference type="HAMAP" id="MF_02092">
    <property type="entry name" value="DLDH_Dld"/>
    <property type="match status" value="1"/>
</dbReference>
<keyword evidence="5 6" id="KW-0874">Quinone</keyword>
<dbReference type="GO" id="GO:0055085">
    <property type="term" value="P:transmembrane transport"/>
    <property type="evidence" value="ECO:0007669"/>
    <property type="project" value="InterPro"/>
</dbReference>
<keyword evidence="5" id="KW-1003">Cell membrane</keyword>
<sequence>MPAIAEQLSGRSDRVTQAPADLLGQLRGAIGARNVLTGDSATRRFRKGFRFGEGPVFAVVRPGSLVEMWRVLNLCARAGKIVIMQAANTGLTGGSTPDGATYDRDIVLVSTMRIAKIHVIKNGEQVVCLPGATLFQLEKTLKPLNREPHSVIGSSCIGASVFGGICNNSGGALIHRGPAYTQLALYAQIDESGQVRLVNHLGIEVGEGPETILRRIEDGDFKPSDVRDDPDRHASDPDYHDYVRDITAPTPARFNADPKRLFEASGSAGKVMLLAVRLDTFPAEDKSVVFYIGTNNPDELTDLRRHIMQKFEDLPVEAEYIHRDAFDIANKYGKDTFLAIQHLGTDRLPAMFAAKGRFDAFCAQFKFLPHALSDRIMQTAADLFPRHLPKRLYDYRARFEHHLILKMAGDGIAEARTHLAQIFPSKDGAYFECTPDEGVKALLFRFSVAGAAIRYRAVHQREVADIVALDIALPRNELHWRERLPAALDAKILYRLYYGHFFCQVFHQDYIVKKGFDTMAVEHEMWTLLDARGAEYPAEHNVGHLYNAKPALVNHYRALDPTNSFNPGIGHTSKCAHWV</sequence>